<dbReference type="Gene3D" id="2.60.40.640">
    <property type="match status" value="1"/>
</dbReference>
<evidence type="ECO:0000256" key="1">
    <source>
        <dbReference type="ARBA" id="ARBA00005298"/>
    </source>
</evidence>
<dbReference type="GO" id="GO:0005737">
    <property type="term" value="C:cytoplasm"/>
    <property type="evidence" value="ECO:0007669"/>
    <property type="project" value="TreeGrafter"/>
</dbReference>
<name>A0A914C9I2_9BILA</name>
<dbReference type="WBParaSite" id="ACRNAN_Path_627.g2327.t1">
    <property type="protein sequence ID" value="ACRNAN_Path_627.g2327.t1"/>
    <property type="gene ID" value="ACRNAN_Path_627.g2327"/>
</dbReference>
<dbReference type="PANTHER" id="PTHR11188">
    <property type="entry name" value="ARRESTIN DOMAIN CONTAINING PROTEIN"/>
    <property type="match status" value="1"/>
</dbReference>
<dbReference type="InterPro" id="IPR014756">
    <property type="entry name" value="Ig_E-set"/>
</dbReference>
<evidence type="ECO:0000313" key="4">
    <source>
        <dbReference type="WBParaSite" id="ACRNAN_Path_627.g2327.t1"/>
    </source>
</evidence>
<dbReference type="GO" id="GO:0015031">
    <property type="term" value="P:protein transport"/>
    <property type="evidence" value="ECO:0007669"/>
    <property type="project" value="TreeGrafter"/>
</dbReference>
<reference evidence="4" key="1">
    <citation type="submission" date="2022-11" db="UniProtKB">
        <authorList>
            <consortium name="WormBaseParasite"/>
        </authorList>
    </citation>
    <scope>IDENTIFICATION</scope>
</reference>
<dbReference type="Proteomes" id="UP000887540">
    <property type="component" value="Unplaced"/>
</dbReference>
<comment type="similarity">
    <text evidence="1">Belongs to the arrestin family.</text>
</comment>
<dbReference type="PANTHER" id="PTHR11188:SF17">
    <property type="entry name" value="FI21816P1"/>
    <property type="match status" value="1"/>
</dbReference>
<accession>A0A914C9I2</accession>
<dbReference type="InterPro" id="IPR014752">
    <property type="entry name" value="Arrestin-like_C"/>
</dbReference>
<sequence length="142" mass="16607">MSFLLHIPKTSTDFIDRPNKLTQSLDMTVSHIPKHVNVLDKGQHEIPFKFKLPHGLPENVEAPRGFIRYYCFATIERPWRSKKSSKKYPIVVKTVSTDISNISNGNEQNSRLFQSMGIESMPTIRDFLRRSIRYWITDDRNL</sequence>
<organism evidence="3 4">
    <name type="scientific">Acrobeloides nanus</name>
    <dbReference type="NCBI Taxonomy" id="290746"/>
    <lineage>
        <taxon>Eukaryota</taxon>
        <taxon>Metazoa</taxon>
        <taxon>Ecdysozoa</taxon>
        <taxon>Nematoda</taxon>
        <taxon>Chromadorea</taxon>
        <taxon>Rhabditida</taxon>
        <taxon>Tylenchina</taxon>
        <taxon>Cephalobomorpha</taxon>
        <taxon>Cephaloboidea</taxon>
        <taxon>Cephalobidae</taxon>
        <taxon>Acrobeloides</taxon>
    </lineage>
</organism>
<dbReference type="AlphaFoldDB" id="A0A914C9I2"/>
<evidence type="ECO:0000313" key="3">
    <source>
        <dbReference type="Proteomes" id="UP000887540"/>
    </source>
</evidence>
<proteinExistence type="inferred from homology"/>
<dbReference type="InterPro" id="IPR050357">
    <property type="entry name" value="Arrestin_domain-protein"/>
</dbReference>
<keyword evidence="3" id="KW-1185">Reference proteome</keyword>
<dbReference type="InterPro" id="IPR011021">
    <property type="entry name" value="Arrestin-like_N"/>
</dbReference>
<dbReference type="Pfam" id="PF00339">
    <property type="entry name" value="Arrestin_N"/>
    <property type="match status" value="1"/>
</dbReference>
<protein>
    <submittedName>
        <fullName evidence="4">Arrestin-like N-terminal domain-containing protein</fullName>
    </submittedName>
</protein>
<dbReference type="SUPFAM" id="SSF81296">
    <property type="entry name" value="E set domains"/>
    <property type="match status" value="1"/>
</dbReference>
<evidence type="ECO:0000259" key="2">
    <source>
        <dbReference type="Pfam" id="PF00339"/>
    </source>
</evidence>
<feature type="domain" description="Arrestin-like N-terminal" evidence="2">
    <location>
        <begin position="35"/>
        <end position="95"/>
    </location>
</feature>